<dbReference type="KEGG" id="anf:AQPE_2847"/>
<name>A0A5K7SAS6_9BACT</name>
<keyword evidence="2" id="KW-1185">Reference proteome</keyword>
<gene>
    <name evidence="1" type="ORF">AQPE_2847</name>
</gene>
<dbReference type="Proteomes" id="UP001193389">
    <property type="component" value="Chromosome"/>
</dbReference>
<protein>
    <submittedName>
        <fullName evidence="1">Uncharacterized protein</fullName>
    </submittedName>
</protein>
<evidence type="ECO:0000313" key="2">
    <source>
        <dbReference type="Proteomes" id="UP001193389"/>
    </source>
</evidence>
<dbReference type="EMBL" id="AP018694">
    <property type="protein sequence ID" value="BBE18683.1"/>
    <property type="molecule type" value="Genomic_DNA"/>
</dbReference>
<evidence type="ECO:0000313" key="1">
    <source>
        <dbReference type="EMBL" id="BBE18683.1"/>
    </source>
</evidence>
<organism evidence="1 2">
    <name type="scientific">Aquipluma nitroreducens</name>
    <dbReference type="NCBI Taxonomy" id="2010828"/>
    <lineage>
        <taxon>Bacteria</taxon>
        <taxon>Pseudomonadati</taxon>
        <taxon>Bacteroidota</taxon>
        <taxon>Bacteroidia</taxon>
        <taxon>Marinilabiliales</taxon>
        <taxon>Prolixibacteraceae</taxon>
        <taxon>Aquipluma</taxon>
    </lineage>
</organism>
<reference evidence="1" key="1">
    <citation type="journal article" date="2020" name="Int. J. Syst. Evol. Microbiol.">
        <title>Aquipluma nitroreducens gen. nov. sp. nov., a novel facultatively anaerobic bacterium isolated from a freshwater lake.</title>
        <authorList>
            <person name="Watanabe M."/>
            <person name="Kojima H."/>
            <person name="Fukui M."/>
        </authorList>
    </citation>
    <scope>NUCLEOTIDE SEQUENCE</scope>
    <source>
        <strain evidence="1">MeG22</strain>
    </source>
</reference>
<proteinExistence type="predicted"/>
<accession>A0A5K7SAS6</accession>
<dbReference type="AlphaFoldDB" id="A0A5K7SAS6"/>
<sequence>MSKRGRSIEKSTKITTNCSEICLKAKVFGFNDFANELKSKKYKIYKL</sequence>